<organism evidence="11 12">
    <name type="scientific">Leptolyngbya subtilissima DQ-A4</name>
    <dbReference type="NCBI Taxonomy" id="2933933"/>
    <lineage>
        <taxon>Bacteria</taxon>
        <taxon>Bacillati</taxon>
        <taxon>Cyanobacteriota</taxon>
        <taxon>Cyanophyceae</taxon>
        <taxon>Leptolyngbyales</taxon>
        <taxon>Leptolyngbyaceae</taxon>
        <taxon>Leptolyngbya group</taxon>
        <taxon>Leptolyngbya</taxon>
    </lineage>
</organism>
<dbReference type="Gene3D" id="3.40.50.300">
    <property type="entry name" value="P-loop containing nucleotide triphosphate hydrolases"/>
    <property type="match status" value="1"/>
</dbReference>
<keyword evidence="3" id="KW-0547">Nucleotide-binding</keyword>
<feature type="compositionally biased region" description="Gly residues" evidence="7">
    <location>
        <begin position="356"/>
        <end position="367"/>
    </location>
</feature>
<dbReference type="PANTHER" id="PTHR24221:SF589">
    <property type="entry name" value="ABC TRANSPORTER"/>
    <property type="match status" value="1"/>
</dbReference>
<evidence type="ECO:0000259" key="9">
    <source>
        <dbReference type="PROSITE" id="PS50893"/>
    </source>
</evidence>
<evidence type="ECO:0000313" key="11">
    <source>
        <dbReference type="EMBL" id="MEP0949218.1"/>
    </source>
</evidence>
<keyword evidence="6 8" id="KW-0472">Membrane</keyword>
<dbReference type="PANTHER" id="PTHR24221">
    <property type="entry name" value="ATP-BINDING CASSETTE SUB-FAMILY B"/>
    <property type="match status" value="1"/>
</dbReference>
<dbReference type="PROSITE" id="PS50893">
    <property type="entry name" value="ABC_TRANSPORTER_2"/>
    <property type="match status" value="1"/>
</dbReference>
<evidence type="ECO:0000256" key="8">
    <source>
        <dbReference type="SAM" id="Phobius"/>
    </source>
</evidence>
<feature type="domain" description="ABC transmembrane type-1" evidence="10">
    <location>
        <begin position="41"/>
        <end position="329"/>
    </location>
</feature>
<dbReference type="SUPFAM" id="SSF52540">
    <property type="entry name" value="P-loop containing nucleoside triphosphate hydrolases"/>
    <property type="match status" value="1"/>
</dbReference>
<keyword evidence="12" id="KW-1185">Reference proteome</keyword>
<evidence type="ECO:0000313" key="12">
    <source>
        <dbReference type="Proteomes" id="UP001482513"/>
    </source>
</evidence>
<evidence type="ECO:0000256" key="2">
    <source>
        <dbReference type="ARBA" id="ARBA00022692"/>
    </source>
</evidence>
<keyword evidence="5 8" id="KW-1133">Transmembrane helix</keyword>
<feature type="transmembrane region" description="Helical" evidence="8">
    <location>
        <begin position="157"/>
        <end position="180"/>
    </location>
</feature>
<dbReference type="RefSeq" id="WP_190704566.1">
    <property type="nucleotide sequence ID" value="NZ_JAMPKX010000011.1"/>
</dbReference>
<dbReference type="EMBL" id="JAMPKX010000011">
    <property type="protein sequence ID" value="MEP0949218.1"/>
    <property type="molecule type" value="Genomic_DNA"/>
</dbReference>
<evidence type="ECO:0000256" key="4">
    <source>
        <dbReference type="ARBA" id="ARBA00022840"/>
    </source>
</evidence>
<gene>
    <name evidence="11" type="ORF">NC992_20230</name>
</gene>
<name>A0ABV0KBB2_9CYAN</name>
<dbReference type="CDD" id="cd18544">
    <property type="entry name" value="ABC_6TM_TmrA_like"/>
    <property type="match status" value="1"/>
</dbReference>
<feature type="compositionally biased region" description="Low complexity" evidence="7">
    <location>
        <begin position="392"/>
        <end position="405"/>
    </location>
</feature>
<dbReference type="InterPro" id="IPR036640">
    <property type="entry name" value="ABC1_TM_sf"/>
</dbReference>
<keyword evidence="4 11" id="KW-0067">ATP-binding</keyword>
<dbReference type="GO" id="GO:0005524">
    <property type="term" value="F:ATP binding"/>
    <property type="evidence" value="ECO:0007669"/>
    <property type="project" value="UniProtKB-KW"/>
</dbReference>
<feature type="transmembrane region" description="Helical" evidence="8">
    <location>
        <begin position="186"/>
        <end position="204"/>
    </location>
</feature>
<feature type="transmembrane region" description="Helical" evidence="8">
    <location>
        <begin position="273"/>
        <end position="291"/>
    </location>
</feature>
<protein>
    <submittedName>
        <fullName evidence="11">ABC transporter ATP-binding protein/permease</fullName>
    </submittedName>
</protein>
<evidence type="ECO:0000256" key="5">
    <source>
        <dbReference type="ARBA" id="ARBA00022989"/>
    </source>
</evidence>
<dbReference type="InterPro" id="IPR003439">
    <property type="entry name" value="ABC_transporter-like_ATP-bd"/>
</dbReference>
<evidence type="ECO:0000256" key="3">
    <source>
        <dbReference type="ARBA" id="ARBA00022741"/>
    </source>
</evidence>
<feature type="region of interest" description="Disordered" evidence="7">
    <location>
        <begin position="386"/>
        <end position="405"/>
    </location>
</feature>
<comment type="caution">
    <text evidence="11">The sequence shown here is derived from an EMBL/GenBank/DDBJ whole genome shotgun (WGS) entry which is preliminary data.</text>
</comment>
<keyword evidence="2 8" id="KW-0812">Transmembrane</keyword>
<dbReference type="InterPro" id="IPR017871">
    <property type="entry name" value="ABC_transporter-like_CS"/>
</dbReference>
<dbReference type="Pfam" id="PF00005">
    <property type="entry name" value="ABC_tran"/>
    <property type="match status" value="1"/>
</dbReference>
<dbReference type="CDD" id="cd03254">
    <property type="entry name" value="ABCC_Glucan_exporter_like"/>
    <property type="match status" value="1"/>
</dbReference>
<feature type="transmembrane region" description="Helical" evidence="8">
    <location>
        <begin position="82"/>
        <end position="100"/>
    </location>
</feature>
<evidence type="ECO:0000256" key="7">
    <source>
        <dbReference type="SAM" id="MobiDB-lite"/>
    </source>
</evidence>
<dbReference type="Proteomes" id="UP001482513">
    <property type="component" value="Unassembled WGS sequence"/>
</dbReference>
<proteinExistence type="predicted"/>
<sequence>MTATPTLPSDDTTRRPDSDWRLFLRMWPYIYKHRNALVMPLVLLVPLSLANALQPVLIGQAISLIRQEPVMFFLEGFTLQSGLNLLVGLLVVTVLIRLLLDGFQSYLVQAVGQNITADIRTDLFTHVTSLAVRFFDRTPVGKLITRITSDVDALGDVFSTGAVGIITDVVSMLVLIVVMFTMQWQLALMLLALLVPVTWLIIYFQQQFRKANYKSREHLSELNATLQENVAGINVVQLFRRERYNAEMFRHTNQKYITAVDKTIFYDSAVSSTLEWISLVAIGGVLWLGGLLVMQDALTFGTLATFILFAQRLFDPLRQFADKFTAIQAGLTAVERITDLFTVPVEIRDPEKVGSEGVGSDGVGSNGVGSKNDSLSAFPTTYPTQLESAAESTTHPPIHSSAPHPITPSLSKASEIRFDHVTFGYKADEHVLKDLTFTIRPGEKVALVGPTGAGKSSIIRLLCRLYDINQGAILLDGVDIRDLPQSELRRRMAVILQDGFLFAGDVKSNITLGEEYPIEAVIEAAKKTNIHGLIEDLPQGYDTELRERGTNLSGGQKQLLAFARAAIRDPGILVLDEATANLDVGTEAMIQEALERLLEGRTAIIIAHRLSTIRNVDRILVLKHGELVEQGSHDELLAREGLYSSLYRLQRLGV</sequence>
<dbReference type="SMART" id="SM00382">
    <property type="entry name" value="AAA"/>
    <property type="match status" value="1"/>
</dbReference>
<evidence type="ECO:0000259" key="10">
    <source>
        <dbReference type="PROSITE" id="PS50929"/>
    </source>
</evidence>
<dbReference type="Gene3D" id="1.20.1560.10">
    <property type="entry name" value="ABC transporter type 1, transmembrane domain"/>
    <property type="match status" value="2"/>
</dbReference>
<dbReference type="PROSITE" id="PS00211">
    <property type="entry name" value="ABC_TRANSPORTER_1"/>
    <property type="match status" value="1"/>
</dbReference>
<dbReference type="Pfam" id="PF00664">
    <property type="entry name" value="ABC_membrane"/>
    <property type="match status" value="1"/>
</dbReference>
<accession>A0ABV0KBB2</accession>
<dbReference type="PROSITE" id="PS50929">
    <property type="entry name" value="ABC_TM1F"/>
    <property type="match status" value="1"/>
</dbReference>
<dbReference type="SUPFAM" id="SSF90123">
    <property type="entry name" value="ABC transporter transmembrane region"/>
    <property type="match status" value="1"/>
</dbReference>
<evidence type="ECO:0000256" key="1">
    <source>
        <dbReference type="ARBA" id="ARBA00004651"/>
    </source>
</evidence>
<feature type="domain" description="ABC transporter" evidence="9">
    <location>
        <begin position="416"/>
        <end position="649"/>
    </location>
</feature>
<reference evidence="11 12" key="1">
    <citation type="submission" date="2022-04" db="EMBL/GenBank/DDBJ databases">
        <title>Positive selection, recombination, and allopatry shape intraspecific diversity of widespread and dominant cyanobacteria.</title>
        <authorList>
            <person name="Wei J."/>
            <person name="Shu W."/>
            <person name="Hu C."/>
        </authorList>
    </citation>
    <scope>NUCLEOTIDE SEQUENCE [LARGE SCALE GENOMIC DNA]</scope>
    <source>
        <strain evidence="11 12">DQ-A4</strain>
    </source>
</reference>
<dbReference type="InterPro" id="IPR027417">
    <property type="entry name" value="P-loop_NTPase"/>
</dbReference>
<comment type="subcellular location">
    <subcellularLocation>
        <location evidence="1">Cell membrane</location>
        <topology evidence="1">Multi-pass membrane protein</topology>
    </subcellularLocation>
</comment>
<dbReference type="InterPro" id="IPR011527">
    <property type="entry name" value="ABC1_TM_dom"/>
</dbReference>
<feature type="region of interest" description="Disordered" evidence="7">
    <location>
        <begin position="352"/>
        <end position="374"/>
    </location>
</feature>
<evidence type="ECO:0000256" key="6">
    <source>
        <dbReference type="ARBA" id="ARBA00023136"/>
    </source>
</evidence>
<dbReference type="InterPro" id="IPR039421">
    <property type="entry name" value="Type_1_exporter"/>
</dbReference>
<dbReference type="InterPro" id="IPR003593">
    <property type="entry name" value="AAA+_ATPase"/>
</dbReference>
<feature type="transmembrane region" description="Helical" evidence="8">
    <location>
        <begin position="36"/>
        <end position="62"/>
    </location>
</feature>